<dbReference type="Proteomes" id="UP000662466">
    <property type="component" value="Unassembled WGS sequence"/>
</dbReference>
<organism evidence="1 3">
    <name type="scientific">Aspergillus hiratsukae</name>
    <dbReference type="NCBI Taxonomy" id="1194566"/>
    <lineage>
        <taxon>Eukaryota</taxon>
        <taxon>Fungi</taxon>
        <taxon>Dikarya</taxon>
        <taxon>Ascomycota</taxon>
        <taxon>Pezizomycotina</taxon>
        <taxon>Eurotiomycetes</taxon>
        <taxon>Eurotiomycetidae</taxon>
        <taxon>Eurotiales</taxon>
        <taxon>Aspergillaceae</taxon>
        <taxon>Aspergillus</taxon>
        <taxon>Aspergillus subgen. Fumigati</taxon>
    </lineage>
</organism>
<comment type="caution">
    <text evidence="1">The sequence shown here is derived from an EMBL/GenBank/DDBJ whole genome shotgun (WGS) entry which is preliminary data.</text>
</comment>
<dbReference type="EMBL" id="JACBAD010001972">
    <property type="protein sequence ID" value="KAF7125676.1"/>
    <property type="molecule type" value="Genomic_DNA"/>
</dbReference>
<proteinExistence type="predicted"/>
<keyword evidence="3" id="KW-1185">Reference proteome</keyword>
<reference evidence="1" key="1">
    <citation type="submission" date="2020-06" db="EMBL/GenBank/DDBJ databases">
        <title>Draft genome sequences of strains closely related to Aspergillus parafelis and Aspergillus hiratsukae.</title>
        <authorList>
            <person name="Dos Santos R.A.C."/>
            <person name="Rivero-Menendez O."/>
            <person name="Steenwyk J.L."/>
            <person name="Mead M.E."/>
            <person name="Goldman G.H."/>
            <person name="Alastruey-Izquierdo A."/>
            <person name="Rokas A."/>
        </authorList>
    </citation>
    <scope>NUCLEOTIDE SEQUENCE</scope>
    <source>
        <strain evidence="1">CNM-CM5793</strain>
        <strain evidence="2">CNM-CM6106</strain>
    </source>
</reference>
<dbReference type="Pfam" id="PF20717">
    <property type="entry name" value="DUF6829"/>
    <property type="match status" value="1"/>
</dbReference>
<evidence type="ECO:0000313" key="3">
    <source>
        <dbReference type="Proteomes" id="UP000630445"/>
    </source>
</evidence>
<dbReference type="OrthoDB" id="5295627at2759"/>
<gene>
    <name evidence="1" type="ORF">CNMCM5793_001915</name>
    <name evidence="2" type="ORF">CNMCM6106_001992</name>
</gene>
<evidence type="ECO:0000313" key="2">
    <source>
        <dbReference type="EMBL" id="KAF7166051.1"/>
    </source>
</evidence>
<dbReference type="EMBL" id="JACBAF010002152">
    <property type="protein sequence ID" value="KAF7166051.1"/>
    <property type="molecule type" value="Genomic_DNA"/>
</dbReference>
<accession>A0A8H6PC10</accession>
<sequence length="473" mass="51752">MISRIKASLSSILQFLRGPESASRQQMTTVRVRDVIAREKFPTLSDTEAIHLFASSFPTELSHLRNASATVESAASTPPGCLDGKSPSALIYGAEFAEVNRTLISTLALKWILADDYESFTRGQSEGKLVPETFKRMRGLITRNLHEPDDIYALLVAIVIDDIGKDSTLATADEAEAEVNHSEIVYHAAQADRIPALADVPHRSREAILQSLQIGSKLNLSQLVQGECAPASLPVLRSIGEDECGYEMRAMVTLLDVAGAAAHRDARGCAMMTDSVCRAYLRAIDVVGEFIKGKIQSERACYDRILMDRAELLHEKGFALLSVENAEQRTLLRLLCMGRGDSLDSAEIFQTAFRLLPESSRRRLVDGLSVDGIGDGVAVLPYYAPGLLAEVMRSVTNKKRSCIVAALSAFLRFLARVFDGPQPRTDEKGGILERDLSFVQDVIKSGRFGDDPSILDAVKLPWTASSDTIDPRL</sequence>
<evidence type="ECO:0000313" key="1">
    <source>
        <dbReference type="EMBL" id="KAF7125676.1"/>
    </source>
</evidence>
<protein>
    <submittedName>
        <fullName evidence="1">Uncharacterized protein</fullName>
    </submittedName>
</protein>
<dbReference type="Proteomes" id="UP000630445">
    <property type="component" value="Unassembled WGS sequence"/>
</dbReference>
<name>A0A8H6PC10_9EURO</name>
<dbReference type="InterPro" id="IPR049232">
    <property type="entry name" value="DUF6829"/>
</dbReference>
<dbReference type="AlphaFoldDB" id="A0A8H6PC10"/>